<comment type="caution">
    <text evidence="10">The sequence shown here is derived from an EMBL/GenBank/DDBJ whole genome shotgun (WGS) entry which is preliminary data.</text>
</comment>
<feature type="domain" description="PNPLA" evidence="9">
    <location>
        <begin position="97"/>
        <end position="306"/>
    </location>
</feature>
<dbReference type="Gene3D" id="3.40.1090.10">
    <property type="entry name" value="Cytosolic phospholipase A2 catalytic domain"/>
    <property type="match status" value="1"/>
</dbReference>
<accession>A0A0M0JLQ0</accession>
<keyword evidence="2 10" id="KW-0418">Kinase</keyword>
<dbReference type="Gene3D" id="2.30.29.30">
    <property type="entry name" value="Pleckstrin-homology domain (PH domain)/Phosphotyrosine-binding domain (PTB)"/>
    <property type="match status" value="1"/>
</dbReference>
<evidence type="ECO:0000256" key="3">
    <source>
        <dbReference type="ARBA" id="ARBA00023098"/>
    </source>
</evidence>
<feature type="compositionally biased region" description="Basic and acidic residues" evidence="5">
    <location>
        <begin position="58"/>
        <end position="75"/>
    </location>
</feature>
<evidence type="ECO:0000313" key="10">
    <source>
        <dbReference type="EMBL" id="KOO27415.1"/>
    </source>
</evidence>
<dbReference type="InterPro" id="IPR000403">
    <property type="entry name" value="PI3/4_kinase_cat_dom"/>
</dbReference>
<evidence type="ECO:0000256" key="5">
    <source>
        <dbReference type="SAM" id="MobiDB-lite"/>
    </source>
</evidence>
<dbReference type="PROSITE" id="PS00916">
    <property type="entry name" value="PI3_4_KINASE_2"/>
    <property type="match status" value="1"/>
</dbReference>
<dbReference type="InterPro" id="IPR011009">
    <property type="entry name" value="Kinase-like_dom_sf"/>
</dbReference>
<dbReference type="InterPro" id="IPR018936">
    <property type="entry name" value="PI3/4_kinase_CS"/>
</dbReference>
<dbReference type="InterPro" id="IPR001849">
    <property type="entry name" value="PH_domain"/>
</dbReference>
<feature type="non-terminal residue" evidence="10">
    <location>
        <position position="1"/>
    </location>
</feature>
<feature type="transmembrane region" description="Helical" evidence="6">
    <location>
        <begin position="448"/>
        <end position="471"/>
    </location>
</feature>
<dbReference type="PROSITE" id="PS51635">
    <property type="entry name" value="PNPLA"/>
    <property type="match status" value="1"/>
</dbReference>
<dbReference type="GO" id="GO:0048015">
    <property type="term" value="P:phosphatidylinositol-mediated signaling"/>
    <property type="evidence" value="ECO:0007669"/>
    <property type="project" value="TreeGrafter"/>
</dbReference>
<gene>
    <name evidence="10" type="ORF">Ctob_009965</name>
</gene>
<organism evidence="10 11">
    <name type="scientific">Chrysochromulina tobinii</name>
    <dbReference type="NCBI Taxonomy" id="1460289"/>
    <lineage>
        <taxon>Eukaryota</taxon>
        <taxon>Haptista</taxon>
        <taxon>Haptophyta</taxon>
        <taxon>Prymnesiophyceae</taxon>
        <taxon>Prymnesiales</taxon>
        <taxon>Chrysochromulinaceae</taxon>
        <taxon>Chrysochromulina</taxon>
    </lineage>
</organism>
<keyword evidence="6" id="KW-1133">Transmembrane helix</keyword>
<evidence type="ECO:0000256" key="2">
    <source>
        <dbReference type="ARBA" id="ARBA00022777"/>
    </source>
</evidence>
<name>A0A0M0JLQ0_9EUKA</name>
<evidence type="ECO:0000259" key="8">
    <source>
        <dbReference type="PROSITE" id="PS50290"/>
    </source>
</evidence>
<dbReference type="EMBL" id="JWZX01002718">
    <property type="protein sequence ID" value="KOO27415.1"/>
    <property type="molecule type" value="Genomic_DNA"/>
</dbReference>
<evidence type="ECO:0000313" key="11">
    <source>
        <dbReference type="Proteomes" id="UP000037460"/>
    </source>
</evidence>
<feature type="short sequence motif" description="GXSXG" evidence="4">
    <location>
        <begin position="133"/>
        <end position="137"/>
    </location>
</feature>
<dbReference type="Proteomes" id="UP000037460">
    <property type="component" value="Unassembled WGS sequence"/>
</dbReference>
<dbReference type="SUPFAM" id="SSF52151">
    <property type="entry name" value="FabD/lysophospholipase-like"/>
    <property type="match status" value="1"/>
</dbReference>
<dbReference type="SMART" id="SM00146">
    <property type="entry name" value="PI3Kc"/>
    <property type="match status" value="1"/>
</dbReference>
<keyword evidence="11" id="KW-1185">Reference proteome</keyword>
<dbReference type="InterPro" id="IPR015433">
    <property type="entry name" value="PI3/4_kinase"/>
</dbReference>
<dbReference type="InterPro" id="IPR002641">
    <property type="entry name" value="PNPLA_dom"/>
</dbReference>
<proteinExistence type="predicted"/>
<dbReference type="InterPro" id="IPR036940">
    <property type="entry name" value="PI3/4_kinase_cat_sf"/>
</dbReference>
<dbReference type="InterPro" id="IPR011993">
    <property type="entry name" value="PH-like_dom_sf"/>
</dbReference>
<evidence type="ECO:0000259" key="7">
    <source>
        <dbReference type="PROSITE" id="PS50003"/>
    </source>
</evidence>
<dbReference type="PROSITE" id="PS50290">
    <property type="entry name" value="PI3_4_KINASE_3"/>
    <property type="match status" value="1"/>
</dbReference>
<evidence type="ECO:0000256" key="4">
    <source>
        <dbReference type="PROSITE-ProRule" id="PRU01161"/>
    </source>
</evidence>
<dbReference type="CDD" id="cd00821">
    <property type="entry name" value="PH"/>
    <property type="match status" value="1"/>
</dbReference>
<evidence type="ECO:0000256" key="1">
    <source>
        <dbReference type="ARBA" id="ARBA00022679"/>
    </source>
</evidence>
<feature type="compositionally biased region" description="Basic and acidic residues" evidence="5">
    <location>
        <begin position="553"/>
        <end position="562"/>
    </location>
</feature>
<dbReference type="PANTHER" id="PTHR10048:SF22">
    <property type="entry name" value="PHOSPHATIDYLINOSITOL 4-KINASE BETA"/>
    <property type="match status" value="1"/>
</dbReference>
<reference evidence="11" key="1">
    <citation type="journal article" date="2015" name="PLoS Genet.">
        <title>Genome Sequence and Transcriptome Analyses of Chrysochromulina tobin: Metabolic Tools for Enhanced Algal Fitness in the Prominent Order Prymnesiales (Haptophyceae).</title>
        <authorList>
            <person name="Hovde B.T."/>
            <person name="Deodato C.R."/>
            <person name="Hunsperger H.M."/>
            <person name="Ryken S.A."/>
            <person name="Yost W."/>
            <person name="Jha R.K."/>
            <person name="Patterson J."/>
            <person name="Monnat R.J. Jr."/>
            <person name="Barlow S.B."/>
            <person name="Starkenburg S.R."/>
            <person name="Cattolico R.A."/>
        </authorList>
    </citation>
    <scope>NUCLEOTIDE SEQUENCE</scope>
    <source>
        <strain evidence="11">CCMP291</strain>
    </source>
</reference>
<keyword evidence="6" id="KW-0472">Membrane</keyword>
<feature type="region of interest" description="Disordered" evidence="5">
    <location>
        <begin position="1"/>
        <end position="92"/>
    </location>
</feature>
<dbReference type="SUPFAM" id="SSF50729">
    <property type="entry name" value="PH domain-like"/>
    <property type="match status" value="1"/>
</dbReference>
<feature type="domain" description="PH" evidence="7">
    <location>
        <begin position="677"/>
        <end position="785"/>
    </location>
</feature>
<dbReference type="Gene3D" id="1.10.1070.11">
    <property type="entry name" value="Phosphatidylinositol 3-/4-kinase, catalytic domain"/>
    <property type="match status" value="1"/>
</dbReference>
<evidence type="ECO:0000256" key="6">
    <source>
        <dbReference type="SAM" id="Phobius"/>
    </source>
</evidence>
<dbReference type="GO" id="GO:0016020">
    <property type="term" value="C:membrane"/>
    <property type="evidence" value="ECO:0007669"/>
    <property type="project" value="TreeGrafter"/>
</dbReference>
<dbReference type="PANTHER" id="PTHR10048">
    <property type="entry name" value="PHOSPHATIDYLINOSITOL KINASE"/>
    <property type="match status" value="1"/>
</dbReference>
<dbReference type="SUPFAM" id="SSF56112">
    <property type="entry name" value="Protein kinase-like (PK-like)"/>
    <property type="match status" value="1"/>
</dbReference>
<dbReference type="OrthoDB" id="10264149at2759"/>
<evidence type="ECO:0000259" key="9">
    <source>
        <dbReference type="PROSITE" id="PS51635"/>
    </source>
</evidence>
<dbReference type="GO" id="GO:0046854">
    <property type="term" value="P:phosphatidylinositol phosphate biosynthetic process"/>
    <property type="evidence" value="ECO:0007669"/>
    <property type="project" value="InterPro"/>
</dbReference>
<dbReference type="PROSITE" id="PS00915">
    <property type="entry name" value="PI3_4_KINASE_1"/>
    <property type="match status" value="1"/>
</dbReference>
<dbReference type="SMART" id="SM00233">
    <property type="entry name" value="PH"/>
    <property type="match status" value="1"/>
</dbReference>
<keyword evidence="1" id="KW-0808">Transferase</keyword>
<comment type="caution">
    <text evidence="4">Lacks conserved residue(s) required for the propagation of feature annotation.</text>
</comment>
<protein>
    <submittedName>
        <fullName evidence="10">Phosphatidylinositol 3 and 4-kinase-like protein</fullName>
    </submittedName>
</protein>
<dbReference type="GO" id="GO:0004430">
    <property type="term" value="F:1-phosphatidylinositol 4-kinase activity"/>
    <property type="evidence" value="ECO:0007669"/>
    <property type="project" value="TreeGrafter"/>
</dbReference>
<dbReference type="InterPro" id="IPR016035">
    <property type="entry name" value="Acyl_Trfase/lysoPLipase"/>
</dbReference>
<sequence>ALGKPATLTGTAADIAPRQKHADEEEAGTAALLTTPPSDMPSDSDRMESGRISSVKPRMSDDGSSEEDRREDKALQHAPFTSAPPAKTSKTRQKLTFSFDSSGWMYVYHLGTAQYLQQHILPALPADSAAFSGSSGGALVAAALCTGVDIEAITRFVIECQPECEFNPWRMLPCAEEALRLFLPADAHTKAQNRLRVLVTRMTWRFWKRWVLRPEAISTFGGRDELAQILRASCHIPVLGGLAPYNVRSSNGTSRGAFYDGLFWPSMMYMWRAFDASDAVLKISGLGWPTAHVKLPLLVPPHWIVLPPSQQTLWRLYAAGYDDTAQFFARESARRWLSARRSASGAPALPAPSELPIPPARRDRTLLRRIALGWLQLILLTLLFPFVPPYLAVRALLRAPSPLELRRAREAAEPPEVAAADLSPPLSEPSRSADPRDLSFVMLALRRAFVMMLMLVVWPLCALLICLRIMWPVESEVESGGFFAMLPPAQPTAGTAPPLSLDERGKHSMPSSPEKDQPPSATGRGIHRRAPSTGLGDEEDGLKRLRQGRATRTSRESHERFETTPLLAPDPASPQPGRASELQEQRIISVANVAAIERYLLSVSQISIHLENRPKRGGDRTKYVRCARLIVELEQCVVYGTHPNLEGKTAELMRECASVTDAVLGGVPTASDSKVGEISISGTLNKKGGGFSRFGRRNWHQRYCEVRDRVFYYYNQPDSASASHHLDKPKGSMALNTATITAPKSSRYEHYFVLTCKQTGLVFHLQAASAAEMKHWITKLTALSALPAPPGMPSKGQSELLENVIEKLHEEETPREGHCSEKFDAFLDEQYATYMKSHGGLADSMLRARKIYEYFNSQREFTRAMTDAAESLRALAPTARQAALQHHLEHIQLPQRSYFPLSHSDEKCSSLLRFPTGESIVFNTKARCPLMLICETRREPYTVGSIAEHVSSAPMEGGARAAAVSATLGVVVLESPLSSPSRESAAVVPTMAEKKREPWAKKVQRLRETSQLSSVKGWELRSFIVKSNDDLRQEVFIMQMIKYFGSIWPASCWLNYYHILATGPDTGLIETIIASFDLDALKRREGYTTLRNLFVQRHGAPGSEMFLQAQSNFVRSLAAYSVVMWLLLLRDRHNGNLMLSDSGHYFHIDFGFCLGHSTGKQIGGLVECSPFKLTREYIELLDGVGSPVYEQYCKACIEAMVIAHDHAATICTIVEIVGTGSRFPCFKQTHVSKVIPRLKKRLFVDLPREQVPAAFRTVIDKAAGHWGSRNYDWFQNKQRGIAI</sequence>
<feature type="region of interest" description="Disordered" evidence="5">
    <location>
        <begin position="414"/>
        <end position="433"/>
    </location>
</feature>
<keyword evidence="3" id="KW-0443">Lipid metabolism</keyword>
<feature type="region of interest" description="Disordered" evidence="5">
    <location>
        <begin position="493"/>
        <end position="581"/>
    </location>
</feature>
<dbReference type="Pfam" id="PF00169">
    <property type="entry name" value="PH"/>
    <property type="match status" value="1"/>
</dbReference>
<feature type="transmembrane region" description="Helical" evidence="6">
    <location>
        <begin position="374"/>
        <end position="397"/>
    </location>
</feature>
<dbReference type="GO" id="GO:0005737">
    <property type="term" value="C:cytoplasm"/>
    <property type="evidence" value="ECO:0007669"/>
    <property type="project" value="TreeGrafter"/>
</dbReference>
<dbReference type="PROSITE" id="PS50003">
    <property type="entry name" value="PH_DOMAIN"/>
    <property type="match status" value="1"/>
</dbReference>
<feature type="domain" description="PI3K/PI4K catalytic" evidence="8">
    <location>
        <begin position="997"/>
        <end position="1267"/>
    </location>
</feature>
<keyword evidence="6" id="KW-0812">Transmembrane</keyword>
<dbReference type="Gene3D" id="3.30.1010.10">
    <property type="entry name" value="Phosphatidylinositol 3-kinase Catalytic Subunit, Chain A, domain 4"/>
    <property type="match status" value="1"/>
</dbReference>
<dbReference type="Pfam" id="PF00454">
    <property type="entry name" value="PI3_PI4_kinase"/>
    <property type="match status" value="1"/>
</dbReference>